<feature type="compositionally biased region" description="Basic and acidic residues" evidence="1">
    <location>
        <begin position="112"/>
        <end position="121"/>
    </location>
</feature>
<protein>
    <submittedName>
        <fullName evidence="3">Codanin-1</fullName>
    </submittedName>
</protein>
<evidence type="ECO:0000259" key="2">
    <source>
        <dbReference type="Pfam" id="PF15296"/>
    </source>
</evidence>
<dbReference type="GO" id="GO:0005634">
    <property type="term" value="C:nucleus"/>
    <property type="evidence" value="ECO:0007669"/>
    <property type="project" value="TreeGrafter"/>
</dbReference>
<organism evidence="3 4">
    <name type="scientific">Pelecanus crispus</name>
    <name type="common">Dalmatian pelican</name>
    <dbReference type="NCBI Taxonomy" id="36300"/>
    <lineage>
        <taxon>Eukaryota</taxon>
        <taxon>Metazoa</taxon>
        <taxon>Chordata</taxon>
        <taxon>Craniata</taxon>
        <taxon>Vertebrata</taxon>
        <taxon>Euteleostomi</taxon>
        <taxon>Archelosauria</taxon>
        <taxon>Archosauria</taxon>
        <taxon>Dinosauria</taxon>
        <taxon>Saurischia</taxon>
        <taxon>Theropoda</taxon>
        <taxon>Coelurosauria</taxon>
        <taxon>Aves</taxon>
        <taxon>Neognathae</taxon>
        <taxon>Neoaves</taxon>
        <taxon>Aequornithes</taxon>
        <taxon>Pelecaniformes</taxon>
        <taxon>Pelecanidae</taxon>
        <taxon>Pelecanus</taxon>
    </lineage>
</organism>
<name>A0A091SJY3_PELCR</name>
<feature type="compositionally biased region" description="Polar residues" evidence="1">
    <location>
        <begin position="34"/>
        <end position="55"/>
    </location>
</feature>
<feature type="compositionally biased region" description="Low complexity" evidence="1">
    <location>
        <begin position="102"/>
        <end position="111"/>
    </location>
</feature>
<keyword evidence="4" id="KW-1185">Reference proteome</keyword>
<evidence type="ECO:0000256" key="1">
    <source>
        <dbReference type="SAM" id="MobiDB-lite"/>
    </source>
</evidence>
<evidence type="ECO:0000313" key="4">
    <source>
        <dbReference type="Proteomes" id="UP000054150"/>
    </source>
</evidence>
<sequence>ENHIHDKLVSLSLLQKDFVPFLLNFLREQTSQILTNGPSTPAKTPNSKAHGSQRTGSERRAGHATSSRVQLFSQRTSKASLGSFLTATPEALPARRGRRKGSSSVSASGRQVARDLGRSLAEEEDGKNDSVSWSGGRRKRSEVPLVSARSPPSQLNLNNLEEFPPMGAASGWTNKSKPSRRINPTPVSAERPLSKPKMCFTSTPVNQSPAARFSSGSSLEAFTAVQEGNLTSVITNSLQEEREMLKKERYRMSLDPGTPTKPSYARSASLPADPTKVSCKKQLECLAQLYSSCIAENLVPNIFLELFFVLQLLTSKGTSTAEDGDSDLEFNERSKDASGGQHFRSVHNCVYFAVQVLDFQYEIISRLEKGTLKLLAENERIASFSPTLHERLRRAYETSTAKVSLLLPCSVQSVSFQPETDNRSNFPSDRAFHIFKKQRDIFYELLREWEDNHEKTGWDFERVLGNKIRAMMAHLSATCNHSHFARLFQKQLIQMCKGPTGGGASWGDAPDQDVLNMLGSDNLSRLKRLQERFVVPQSIRGPCPPPSFPGCQQFFRDFILSAGSYQFNQHLMDSLCLKILELDGLTLVEHEHSDGEADMDEQDEKKRFTVVLLSLRLLAKFLGFLVFLPYRTVEQPTRDLQDSAVALRNRTLPVLDVLKLLKQSIRDQRSILTIPWIVEYLSLVDHIAPFLDYYRKVFCLLLQVYRLMVLSEDKEMSFLNKLLILAVLGWLFQVPSVPEELFFTTDVRQEGLMMDTVTSAQALDSVPLVDQQLLYTCCPYLGELRKLLASFVAGSGAKNGGLIRKITPTAAESLAPKASVTQRKLQVELEQAFFHNQPPSLRRTVEFVAERVGSNCVKHIKATLVAELVQRAEVMLQDKVKEEDANHDKLLEEVCAHLFEEGAQALIKGREFCKKKGPEAVRVLLPEETSAAVLSSAEDIAVELATEKACGWLSANIAALIKREVKATFNRMLKVPGLPLPGEDALELRRDCPPGCQHCAPFPSQIINEIKDVLCVAVGPRDEGEVIDYVWLESLIGRLSQTLRCRKFMCPTSEQQLAKCTVELASLLVSDRVPLSVVIKSPEKSSERLRVKNNPTYGLLKLLLSVWKEDFGTPVPVQLMFSKKNIGYLAEVKQREWDLFLSVLHGLVEHELMRTSEIQSCLHSLEEHPWPSNFVKELEMLSRVFISEHHIEEPRTNPCELTRQSLGTVTAQS</sequence>
<accession>A0A091SJY3</accession>
<dbReference type="AlphaFoldDB" id="A0A091SJY3"/>
<dbReference type="InterPro" id="IPR028171">
    <property type="entry name" value="Codanin-1_C"/>
</dbReference>
<feature type="region of interest" description="Disordered" evidence="1">
    <location>
        <begin position="90"/>
        <end position="197"/>
    </location>
</feature>
<dbReference type="Proteomes" id="UP000054150">
    <property type="component" value="Unassembled WGS sequence"/>
</dbReference>
<reference evidence="3 4" key="1">
    <citation type="submission" date="2014-04" db="EMBL/GenBank/DDBJ databases">
        <title>Genome evolution of avian class.</title>
        <authorList>
            <person name="Zhang G."/>
            <person name="Li C."/>
        </authorList>
    </citation>
    <scope>NUCLEOTIDE SEQUENCE [LARGE SCALE GENOMIC DNA]</scope>
    <source>
        <strain evidence="3">BGI_N334</strain>
    </source>
</reference>
<feature type="domain" description="Codanin-1 C-terminal" evidence="2">
    <location>
        <begin position="764"/>
        <end position="877"/>
    </location>
</feature>
<dbReference type="Pfam" id="PF15296">
    <property type="entry name" value="Codanin-1_C"/>
    <property type="match status" value="1"/>
</dbReference>
<feature type="compositionally biased region" description="Polar residues" evidence="1">
    <location>
        <begin position="150"/>
        <end position="159"/>
    </location>
</feature>
<feature type="non-terminal residue" evidence="3">
    <location>
        <position position="1213"/>
    </location>
</feature>
<dbReference type="PANTHER" id="PTHR28678">
    <property type="entry name" value="CODANIN-1"/>
    <property type="match status" value="1"/>
</dbReference>
<dbReference type="EMBL" id="KK475668">
    <property type="protein sequence ID" value="KFQ58917.1"/>
    <property type="molecule type" value="Genomic_DNA"/>
</dbReference>
<feature type="region of interest" description="Disordered" evidence="1">
    <location>
        <begin position="34"/>
        <end position="73"/>
    </location>
</feature>
<proteinExistence type="predicted"/>
<dbReference type="InterPro" id="IPR040031">
    <property type="entry name" value="Codanin-1"/>
</dbReference>
<gene>
    <name evidence="3" type="ORF">N334_03259</name>
</gene>
<feature type="compositionally biased region" description="Polar residues" evidence="1">
    <location>
        <begin position="64"/>
        <end position="73"/>
    </location>
</feature>
<evidence type="ECO:0000313" key="3">
    <source>
        <dbReference type="EMBL" id="KFQ58917.1"/>
    </source>
</evidence>
<dbReference type="GO" id="GO:0006325">
    <property type="term" value="P:chromatin organization"/>
    <property type="evidence" value="ECO:0007669"/>
    <property type="project" value="TreeGrafter"/>
</dbReference>
<feature type="non-terminal residue" evidence="3">
    <location>
        <position position="1"/>
    </location>
</feature>
<dbReference type="PANTHER" id="PTHR28678:SF1">
    <property type="entry name" value="CODANIN-1"/>
    <property type="match status" value="1"/>
</dbReference>